<evidence type="ECO:0000313" key="3">
    <source>
        <dbReference type="Proteomes" id="UP000515121"/>
    </source>
</evidence>
<dbReference type="GO" id="GO:0004185">
    <property type="term" value="F:serine-type carboxypeptidase activity"/>
    <property type="evidence" value="ECO:0007669"/>
    <property type="project" value="InterPro"/>
</dbReference>
<sequence length="474" mass="53951">MLSKNIISCQFLVHLLPLLLLLLSKHADSAGSIVETLPGYPGNLPFKLETGYIRVNESELFYLFVESEGKPRQDPLMLYLNGGPGCSALTGFFFQTGPLSFNTTDYSGGLPTLLLYPHTWTKSASIIFVDEPVGTGFSYSQNSEDYYISDTGSAHQLHLFIRKWLKEYPKFINNPFFIASDSYSGIIAPIVAQEIFDGNEGGMYPYINLLGIVSGSPHTDSKLEDNSKIPFACDMALISDSLYEAVKRDCNGNYIDVDVSNTACVEDLLAINKCVDDINNQDILLPKCDLALPYSNDEQRRRSLREASRKLPIPNSKTQDYFCKNFEYILSYIWANNETVQEALHVRKGTVKQWYRCNLTLAHETYIYSVASAIDYQRNLTERSMKVLLYSGDHDMVVPHISTEEWISTLKLTLDIDWRPWFVNGQVAGYTMKYSKNRYELTYATLKGAGHSPTEYKGKECYNMFERWIHRYPL</sequence>
<dbReference type="AlphaFoldDB" id="A0A6P6AC84"/>
<dbReference type="FunFam" id="3.40.50.1820:FF:000072">
    <property type="entry name" value="Serine carboxypeptidase-like 19"/>
    <property type="match status" value="1"/>
</dbReference>
<dbReference type="SUPFAM" id="SSF53474">
    <property type="entry name" value="alpha/beta-Hydrolases"/>
    <property type="match status" value="1"/>
</dbReference>
<evidence type="ECO:0000256" key="2">
    <source>
        <dbReference type="SAM" id="SignalP"/>
    </source>
</evidence>
<organism evidence="3 4">
    <name type="scientific">Durio zibethinus</name>
    <name type="common">Durian</name>
    <dbReference type="NCBI Taxonomy" id="66656"/>
    <lineage>
        <taxon>Eukaryota</taxon>
        <taxon>Viridiplantae</taxon>
        <taxon>Streptophyta</taxon>
        <taxon>Embryophyta</taxon>
        <taxon>Tracheophyta</taxon>
        <taxon>Spermatophyta</taxon>
        <taxon>Magnoliopsida</taxon>
        <taxon>eudicotyledons</taxon>
        <taxon>Gunneridae</taxon>
        <taxon>Pentapetalae</taxon>
        <taxon>rosids</taxon>
        <taxon>malvids</taxon>
        <taxon>Malvales</taxon>
        <taxon>Malvaceae</taxon>
        <taxon>Helicteroideae</taxon>
        <taxon>Durio</taxon>
    </lineage>
</organism>
<name>A0A6P6AC84_DURZI</name>
<evidence type="ECO:0000313" key="4">
    <source>
        <dbReference type="RefSeq" id="XP_022762411.1"/>
    </source>
</evidence>
<dbReference type="InterPro" id="IPR029058">
    <property type="entry name" value="AB_hydrolase_fold"/>
</dbReference>
<protein>
    <submittedName>
        <fullName evidence="4">Serine carboxypeptidase-like 18</fullName>
    </submittedName>
</protein>
<dbReference type="Gene3D" id="3.40.50.12670">
    <property type="match status" value="1"/>
</dbReference>
<dbReference type="FunFam" id="3.40.50.12670:FF:000002">
    <property type="entry name" value="Carboxypeptidase"/>
    <property type="match status" value="1"/>
</dbReference>
<dbReference type="Gene3D" id="3.40.50.1820">
    <property type="entry name" value="alpha/beta hydrolase"/>
    <property type="match status" value="1"/>
</dbReference>
<dbReference type="KEGG" id="dzi:111308354"/>
<reference evidence="4" key="1">
    <citation type="submission" date="2025-08" db="UniProtKB">
        <authorList>
            <consortium name="RefSeq"/>
        </authorList>
    </citation>
    <scope>IDENTIFICATION</scope>
    <source>
        <tissue evidence="4">Fruit stalk</tissue>
    </source>
</reference>
<dbReference type="OrthoDB" id="1464862at2759"/>
<accession>A0A6P6AC84</accession>
<dbReference type="GO" id="GO:0016747">
    <property type="term" value="F:acyltransferase activity, transferring groups other than amino-acyl groups"/>
    <property type="evidence" value="ECO:0007669"/>
    <property type="project" value="TreeGrafter"/>
</dbReference>
<dbReference type="GeneID" id="111308354"/>
<dbReference type="PANTHER" id="PTHR11802">
    <property type="entry name" value="SERINE PROTEASE FAMILY S10 SERINE CARBOXYPEPTIDASE"/>
    <property type="match status" value="1"/>
</dbReference>
<keyword evidence="2" id="KW-0732">Signal</keyword>
<evidence type="ECO:0000256" key="1">
    <source>
        <dbReference type="ARBA" id="ARBA00009431"/>
    </source>
</evidence>
<dbReference type="RefSeq" id="XP_022762411.1">
    <property type="nucleotide sequence ID" value="XM_022906676.1"/>
</dbReference>
<gene>
    <name evidence="4" type="primary">LOC111308354</name>
</gene>
<keyword evidence="3" id="KW-1185">Reference proteome</keyword>
<comment type="similarity">
    <text evidence="1">Belongs to the peptidase S10 family.</text>
</comment>
<proteinExistence type="inferred from homology"/>
<dbReference type="PRINTS" id="PR00724">
    <property type="entry name" value="CRBOXYPTASEC"/>
</dbReference>
<dbReference type="GO" id="GO:0019748">
    <property type="term" value="P:secondary metabolic process"/>
    <property type="evidence" value="ECO:0007669"/>
    <property type="project" value="TreeGrafter"/>
</dbReference>
<dbReference type="GO" id="GO:0006508">
    <property type="term" value="P:proteolysis"/>
    <property type="evidence" value="ECO:0007669"/>
    <property type="project" value="InterPro"/>
</dbReference>
<dbReference type="PANTHER" id="PTHR11802:SF400">
    <property type="entry name" value="SERINE CARBOXYPEPTIDASE-LIKE PROTEIN"/>
    <property type="match status" value="1"/>
</dbReference>
<dbReference type="Pfam" id="PF00450">
    <property type="entry name" value="Peptidase_S10"/>
    <property type="match status" value="1"/>
</dbReference>
<feature type="chain" id="PRO_5027625351" evidence="2">
    <location>
        <begin position="30"/>
        <end position="474"/>
    </location>
</feature>
<dbReference type="InterPro" id="IPR001563">
    <property type="entry name" value="Peptidase_S10"/>
</dbReference>
<dbReference type="Proteomes" id="UP000515121">
    <property type="component" value="Unplaced"/>
</dbReference>
<feature type="signal peptide" evidence="2">
    <location>
        <begin position="1"/>
        <end position="29"/>
    </location>
</feature>